<evidence type="ECO:0000313" key="5">
    <source>
        <dbReference type="WBParaSite" id="HDID_0001052401-mRNA-1"/>
    </source>
</evidence>
<gene>
    <name evidence="1" type="ORF">HDID_LOCUS10522</name>
    <name evidence="2" type="ORF">WMSIL1_LOCUS2306</name>
</gene>
<proteinExistence type="predicted"/>
<dbReference type="EMBL" id="UYSG01011741">
    <property type="protein sequence ID" value="VDL63491.1"/>
    <property type="molecule type" value="Genomic_DNA"/>
</dbReference>
<evidence type="ECO:0000313" key="2">
    <source>
        <dbReference type="EMBL" id="VUZ41485.1"/>
    </source>
</evidence>
<evidence type="ECO:0000313" key="3">
    <source>
        <dbReference type="Proteomes" id="UP000274504"/>
    </source>
</evidence>
<reference evidence="2 4" key="3">
    <citation type="submission" date="2019-07" db="EMBL/GenBank/DDBJ databases">
        <authorList>
            <person name="Jastrzebski P J."/>
            <person name="Paukszto L."/>
            <person name="Jastrzebski P J."/>
        </authorList>
    </citation>
    <scope>NUCLEOTIDE SEQUENCE [LARGE SCALE GENOMIC DNA]</scope>
    <source>
        <strain evidence="2 4">WMS-il1</strain>
    </source>
</reference>
<reference evidence="5" key="1">
    <citation type="submission" date="2017-02" db="UniProtKB">
        <authorList>
            <consortium name="WormBaseParasite"/>
        </authorList>
    </citation>
    <scope>IDENTIFICATION</scope>
</reference>
<reference evidence="1 3" key="2">
    <citation type="submission" date="2018-11" db="EMBL/GenBank/DDBJ databases">
        <authorList>
            <consortium name="Pathogen Informatics"/>
        </authorList>
    </citation>
    <scope>NUCLEOTIDE SEQUENCE [LARGE SCALE GENOMIC DNA]</scope>
</reference>
<organism evidence="5">
    <name type="scientific">Hymenolepis diminuta</name>
    <name type="common">Rat tapeworm</name>
    <dbReference type="NCBI Taxonomy" id="6216"/>
    <lineage>
        <taxon>Eukaryota</taxon>
        <taxon>Metazoa</taxon>
        <taxon>Spiralia</taxon>
        <taxon>Lophotrochozoa</taxon>
        <taxon>Platyhelminthes</taxon>
        <taxon>Cestoda</taxon>
        <taxon>Eucestoda</taxon>
        <taxon>Cyclophyllidea</taxon>
        <taxon>Hymenolepididae</taxon>
        <taxon>Hymenolepis</taxon>
    </lineage>
</organism>
<name>A0A0R3SXN5_HYMDI</name>
<dbReference type="AlphaFoldDB" id="A0A0R3SXN5"/>
<dbReference type="Proteomes" id="UP000274504">
    <property type="component" value="Unassembled WGS sequence"/>
</dbReference>
<protein>
    <submittedName>
        <fullName evidence="5">40S ribosomal protein S6</fullName>
    </submittedName>
</protein>
<evidence type="ECO:0000313" key="4">
    <source>
        <dbReference type="Proteomes" id="UP000321570"/>
    </source>
</evidence>
<dbReference type="Proteomes" id="UP000321570">
    <property type="component" value="Unassembled WGS sequence"/>
</dbReference>
<dbReference type="EMBL" id="CABIJS010000059">
    <property type="protein sequence ID" value="VUZ41485.1"/>
    <property type="molecule type" value="Genomic_DNA"/>
</dbReference>
<dbReference type="Pfam" id="PF15375">
    <property type="entry name" value="FSAF1"/>
    <property type="match status" value="1"/>
</dbReference>
<sequence length="148" mass="17730">MPHKGLKGNKRSIHEDGNEEIIVRNKDVSLFMLRVRMNDQTLSPAERREARRELLLKMGAKPPKGQVINYRVLQENKRREKQERNDDFRGEKCKQKILERISGFGPLDRYYRRQAERQERRGKKIVKVGKNKLPKRFSWRFNKSNEAQ</sequence>
<accession>A0A0R3SXN5</accession>
<dbReference type="WBParaSite" id="HDID_0001052401-mRNA-1">
    <property type="protein sequence ID" value="HDID_0001052401-mRNA-1"/>
    <property type="gene ID" value="HDID_0001052401"/>
</dbReference>
<evidence type="ECO:0000313" key="1">
    <source>
        <dbReference type="EMBL" id="VDL63491.1"/>
    </source>
</evidence>
<dbReference type="OrthoDB" id="10067479at2759"/>
<keyword evidence="4" id="KW-1185">Reference proteome</keyword>
<dbReference type="InterPro" id="IPR027973">
    <property type="entry name" value="FSAF1-like"/>
</dbReference>